<evidence type="ECO:0000313" key="2">
    <source>
        <dbReference type="EMBL" id="KAF4859643.1"/>
    </source>
</evidence>
<feature type="compositionally biased region" description="Basic and acidic residues" evidence="1">
    <location>
        <begin position="81"/>
        <end position="94"/>
    </location>
</feature>
<dbReference type="EMBL" id="QPMT01000016">
    <property type="protein sequence ID" value="KAF4859643.1"/>
    <property type="molecule type" value="Genomic_DNA"/>
</dbReference>
<sequence length="127" mass="13758">MSRRHPPTSPDGPTAAESLLVFRSKPFASYIAGRWSALETAKEIPRGFVHALLFGADDGTAPAFGGLKCVTATSFSPDTVLAERDPHGHGELQHNRRTRTTTRDRPPPWRGLRVVRAQGCGSQVPSV</sequence>
<accession>A0A9P5ETI2</accession>
<evidence type="ECO:0000256" key="1">
    <source>
        <dbReference type="SAM" id="MobiDB-lite"/>
    </source>
</evidence>
<reference evidence="2" key="1">
    <citation type="submission" date="2019-06" db="EMBL/GenBank/DDBJ databases">
        <authorList>
            <person name="Gan P."/>
            <person name="Shirasu K."/>
        </authorList>
    </citation>
    <scope>NUCLEOTIDE SEQUENCE [LARGE SCALE GENOMIC DNA]</scope>
    <source>
        <strain evidence="2">CAD2</strain>
    </source>
</reference>
<protein>
    <submittedName>
        <fullName evidence="2">Uncharacterized protein</fullName>
    </submittedName>
</protein>
<evidence type="ECO:0000313" key="3">
    <source>
        <dbReference type="Proteomes" id="UP000711996"/>
    </source>
</evidence>
<name>A0A9P5ETI2_COLSI</name>
<feature type="region of interest" description="Disordered" evidence="1">
    <location>
        <begin position="80"/>
        <end position="110"/>
    </location>
</feature>
<dbReference type="AlphaFoldDB" id="A0A9P5ETI2"/>
<proteinExistence type="predicted"/>
<organism evidence="2 3">
    <name type="scientific">Colletotrichum siamense</name>
    <name type="common">Anthracnose fungus</name>
    <dbReference type="NCBI Taxonomy" id="690259"/>
    <lineage>
        <taxon>Eukaryota</taxon>
        <taxon>Fungi</taxon>
        <taxon>Dikarya</taxon>
        <taxon>Ascomycota</taxon>
        <taxon>Pezizomycotina</taxon>
        <taxon>Sordariomycetes</taxon>
        <taxon>Hypocreomycetidae</taxon>
        <taxon>Glomerellales</taxon>
        <taxon>Glomerellaceae</taxon>
        <taxon>Colletotrichum</taxon>
        <taxon>Colletotrichum gloeosporioides species complex</taxon>
    </lineage>
</organism>
<dbReference type="Proteomes" id="UP000711996">
    <property type="component" value="Unassembled WGS sequence"/>
</dbReference>
<comment type="caution">
    <text evidence="2">The sequence shown here is derived from an EMBL/GenBank/DDBJ whole genome shotgun (WGS) entry which is preliminary data.</text>
</comment>
<gene>
    <name evidence="2" type="ORF">CGCSCA2_v006222</name>
</gene>
<keyword evidence="3" id="KW-1185">Reference proteome</keyword>